<comment type="caution">
    <text evidence="5">The sequence shown here is derived from an EMBL/GenBank/DDBJ whole genome shotgun (WGS) entry which is preliminary data.</text>
</comment>
<feature type="compositionally biased region" description="Polar residues" evidence="1">
    <location>
        <begin position="1"/>
        <end position="12"/>
    </location>
</feature>
<evidence type="ECO:0000256" key="2">
    <source>
        <dbReference type="SAM" id="Phobius"/>
    </source>
</evidence>
<keyword evidence="2" id="KW-0472">Membrane</keyword>
<feature type="domain" description="DUF3048" evidence="4">
    <location>
        <begin position="307"/>
        <end position="411"/>
    </location>
</feature>
<dbReference type="Pfam" id="PF17479">
    <property type="entry name" value="DUF3048_C"/>
    <property type="match status" value="1"/>
</dbReference>
<dbReference type="Gene3D" id="3.50.90.10">
    <property type="entry name" value="YerB-like"/>
    <property type="match status" value="1"/>
</dbReference>
<dbReference type="EMBL" id="JAGQLN010000006">
    <property type="protein sequence ID" value="MCA9376722.1"/>
    <property type="molecule type" value="Genomic_DNA"/>
</dbReference>
<accession>A0A955I2Q5</accession>
<dbReference type="InterPro" id="IPR023158">
    <property type="entry name" value="YerB-like_sf"/>
</dbReference>
<dbReference type="InterPro" id="IPR021416">
    <property type="entry name" value="DUF3048_N"/>
</dbReference>
<evidence type="ECO:0000259" key="3">
    <source>
        <dbReference type="Pfam" id="PF11258"/>
    </source>
</evidence>
<reference evidence="5" key="2">
    <citation type="journal article" date="2021" name="Microbiome">
        <title>Successional dynamics and alternative stable states in a saline activated sludge microbial community over 9 years.</title>
        <authorList>
            <person name="Wang Y."/>
            <person name="Ye J."/>
            <person name="Ju F."/>
            <person name="Liu L."/>
            <person name="Boyd J.A."/>
            <person name="Deng Y."/>
            <person name="Parks D.H."/>
            <person name="Jiang X."/>
            <person name="Yin X."/>
            <person name="Woodcroft B.J."/>
            <person name="Tyson G.W."/>
            <person name="Hugenholtz P."/>
            <person name="Polz M.F."/>
            <person name="Zhang T."/>
        </authorList>
    </citation>
    <scope>NUCLEOTIDE SEQUENCE</scope>
    <source>
        <strain evidence="5">HKST-UBA17</strain>
    </source>
</reference>
<reference evidence="5" key="1">
    <citation type="submission" date="2020-04" db="EMBL/GenBank/DDBJ databases">
        <authorList>
            <person name="Zhang T."/>
        </authorList>
    </citation>
    <scope>NUCLEOTIDE SEQUENCE</scope>
    <source>
        <strain evidence="5">HKST-UBA17</strain>
    </source>
</reference>
<dbReference type="AlphaFoldDB" id="A0A955I2Q5"/>
<dbReference type="InterPro" id="IPR035328">
    <property type="entry name" value="DUF3048_C"/>
</dbReference>
<evidence type="ECO:0000259" key="4">
    <source>
        <dbReference type="Pfam" id="PF17479"/>
    </source>
</evidence>
<keyword evidence="2" id="KW-1133">Transmembrane helix</keyword>
<gene>
    <name evidence="5" type="ORF">KC685_02260</name>
</gene>
<evidence type="ECO:0000313" key="6">
    <source>
        <dbReference type="Proteomes" id="UP000741282"/>
    </source>
</evidence>
<feature type="transmembrane region" description="Helical" evidence="2">
    <location>
        <begin position="52"/>
        <end position="71"/>
    </location>
</feature>
<protein>
    <submittedName>
        <fullName evidence="5">DUF3048 domain-containing protein</fullName>
    </submittedName>
</protein>
<organism evidence="5 6">
    <name type="scientific">Candidatus Dojkabacteria bacterium</name>
    <dbReference type="NCBI Taxonomy" id="2099670"/>
    <lineage>
        <taxon>Bacteria</taxon>
        <taxon>Candidatus Dojkabacteria</taxon>
    </lineage>
</organism>
<name>A0A955I2Q5_9BACT</name>
<proteinExistence type="predicted"/>
<keyword evidence="2" id="KW-0812">Transmembrane</keyword>
<feature type="domain" description="DUF3048" evidence="3">
    <location>
        <begin position="127"/>
        <end position="263"/>
    </location>
</feature>
<evidence type="ECO:0000256" key="1">
    <source>
        <dbReference type="SAM" id="MobiDB-lite"/>
    </source>
</evidence>
<sequence length="426" mass="48270">MKEKNITVSDIQETPKEDKEVQISIEGESPKRKKAPPTIFQIIKSRFFNRTVGVILLMTITTLSVFGWLLYTVISFNPPSSTALSKFTEDFILPVTLERHPLTSYGLIEPSEPRIKENPINGNLLTASEFDEYSDRRPVAVMINNHYAARPSSNLQKADIIYETLVESGITRHMAVFWQNAVTKVGSIRSARQPYLEWLSEYDAIYIHDGYASSTDPRINAGGNIWNYDIHSISTQGAWRDSTRFAPHDEYSSIAYALDIGEKNGWTGMISDFAPWKFKNDATSEERGDLDRVDIKFHTRLTNGGMYDVSWQYQKNTNSLLRSIGGVPDIDLESGDQLRAKTVIIQETSIIPSGDEKAHVITRTTGEGDALIIQDGKVIEGKWEKKSRTSRTRYYNRDGRELLINRGLIWVEIISTDDSSFAIIEQ</sequence>
<feature type="region of interest" description="Disordered" evidence="1">
    <location>
        <begin position="1"/>
        <end position="33"/>
    </location>
</feature>
<evidence type="ECO:0000313" key="5">
    <source>
        <dbReference type="EMBL" id="MCA9376722.1"/>
    </source>
</evidence>
<dbReference type="Pfam" id="PF11258">
    <property type="entry name" value="DUF3048"/>
    <property type="match status" value="1"/>
</dbReference>
<dbReference type="Proteomes" id="UP000741282">
    <property type="component" value="Unassembled WGS sequence"/>
</dbReference>
<dbReference type="SUPFAM" id="SSF159774">
    <property type="entry name" value="YerB-like"/>
    <property type="match status" value="1"/>
</dbReference>